<dbReference type="InterPro" id="IPR050201">
    <property type="entry name" value="Bacterial_glucokinase"/>
</dbReference>
<keyword evidence="1" id="KW-0808">Transferase</keyword>
<dbReference type="GO" id="GO:0006096">
    <property type="term" value="P:glycolytic process"/>
    <property type="evidence" value="ECO:0007669"/>
    <property type="project" value="InterPro"/>
</dbReference>
<dbReference type="AlphaFoldDB" id="A0A921AWX0"/>
<dbReference type="Gene3D" id="3.40.367.20">
    <property type="match status" value="1"/>
</dbReference>
<dbReference type="PANTHER" id="PTHR47690">
    <property type="entry name" value="GLUCOKINASE"/>
    <property type="match status" value="1"/>
</dbReference>
<evidence type="ECO:0000256" key="1">
    <source>
        <dbReference type="ARBA" id="ARBA00022679"/>
    </source>
</evidence>
<comment type="similarity">
    <text evidence="3">Belongs to the bacterial glucokinase family.</text>
</comment>
<accession>A0A921AWX0</accession>
<dbReference type="Proteomes" id="UP000698963">
    <property type="component" value="Unassembled WGS sequence"/>
</dbReference>
<dbReference type="GO" id="GO:0005829">
    <property type="term" value="C:cytosol"/>
    <property type="evidence" value="ECO:0007669"/>
    <property type="project" value="TreeGrafter"/>
</dbReference>
<reference evidence="4" key="2">
    <citation type="submission" date="2021-09" db="EMBL/GenBank/DDBJ databases">
        <authorList>
            <person name="Gilroy R."/>
        </authorList>
    </citation>
    <scope>NUCLEOTIDE SEQUENCE</scope>
    <source>
        <strain evidence="4">ChiGjej2B2-19336</strain>
    </source>
</reference>
<name>A0A921AWX0_9BACT</name>
<proteinExistence type="inferred from homology"/>
<reference evidence="4" key="1">
    <citation type="journal article" date="2021" name="PeerJ">
        <title>Extensive microbial diversity within the chicken gut microbiome revealed by metagenomics and culture.</title>
        <authorList>
            <person name="Gilroy R."/>
            <person name="Ravi A."/>
            <person name="Getino M."/>
            <person name="Pursley I."/>
            <person name="Horton D.L."/>
            <person name="Alikhan N.F."/>
            <person name="Baker D."/>
            <person name="Gharbi K."/>
            <person name="Hall N."/>
            <person name="Watson M."/>
            <person name="Adriaenssens E.M."/>
            <person name="Foster-Nyarko E."/>
            <person name="Jarju S."/>
            <person name="Secka A."/>
            <person name="Antonio M."/>
            <person name="Oren A."/>
            <person name="Chaudhuri R.R."/>
            <person name="La Ragione R."/>
            <person name="Hildebrand F."/>
            <person name="Pallen M.J."/>
        </authorList>
    </citation>
    <scope>NUCLEOTIDE SEQUENCE</scope>
    <source>
        <strain evidence="4">ChiGjej2B2-19336</strain>
    </source>
</reference>
<dbReference type="InterPro" id="IPR003836">
    <property type="entry name" value="Glucokinase"/>
</dbReference>
<organism evidence="4 5">
    <name type="scientific">Mailhella massiliensis</name>
    <dbReference type="NCBI Taxonomy" id="1903261"/>
    <lineage>
        <taxon>Bacteria</taxon>
        <taxon>Pseudomonadati</taxon>
        <taxon>Thermodesulfobacteriota</taxon>
        <taxon>Desulfovibrionia</taxon>
        <taxon>Desulfovibrionales</taxon>
        <taxon>Desulfovibrionaceae</taxon>
        <taxon>Mailhella</taxon>
    </lineage>
</organism>
<protein>
    <submittedName>
        <fullName evidence="4">Glucokinase</fullName>
    </submittedName>
</protein>
<dbReference type="CDD" id="cd24008">
    <property type="entry name" value="ASKHA_NBD_GLK"/>
    <property type="match status" value="1"/>
</dbReference>
<evidence type="ECO:0000313" key="5">
    <source>
        <dbReference type="Proteomes" id="UP000698963"/>
    </source>
</evidence>
<dbReference type="InterPro" id="IPR043129">
    <property type="entry name" value="ATPase_NBD"/>
</dbReference>
<sequence>MDILAADIGGTESRFFRFSCNGSEIAIKEGLVLSSGYYSFESLLGKIFSCWPEDTESLKKVSLLIFAAAGPVKEGHVDMTNASFRVEEGPARVRFPGARCIVMNDFEAQAWACLSPAMREAELILPGRGVPRESAGFDTASLSGLPGSGAPVAVLGAGTGLGAAWLLPGRNKGEATRVLPSEGGHIPFPFEGEEENAFAAWLSPRLGGGPITAEHVLSGPGLARLYEFLCGKAEAPAVFTGKPGFADSACCGLYARFYGRFCRMAALAFLPQAVVITGGVAGKSPALVRHGEFAREFFRAGGGQGALLAEIPVWLNRHPLAGLWGAARAGAALGASDAEVRAC</sequence>
<evidence type="ECO:0000256" key="3">
    <source>
        <dbReference type="RuleBase" id="RU004046"/>
    </source>
</evidence>
<dbReference type="EMBL" id="DYZA01000167">
    <property type="protein sequence ID" value="HJD97628.1"/>
    <property type="molecule type" value="Genomic_DNA"/>
</dbReference>
<dbReference type="GO" id="GO:0005536">
    <property type="term" value="F:D-glucose binding"/>
    <property type="evidence" value="ECO:0007669"/>
    <property type="project" value="InterPro"/>
</dbReference>
<dbReference type="GO" id="GO:0005524">
    <property type="term" value="F:ATP binding"/>
    <property type="evidence" value="ECO:0007669"/>
    <property type="project" value="InterPro"/>
</dbReference>
<dbReference type="PANTHER" id="PTHR47690:SF1">
    <property type="entry name" value="GLUCOKINASE"/>
    <property type="match status" value="1"/>
</dbReference>
<comment type="caution">
    <text evidence="4">The sequence shown here is derived from an EMBL/GenBank/DDBJ whole genome shotgun (WGS) entry which is preliminary data.</text>
</comment>
<dbReference type="Gene3D" id="3.30.420.40">
    <property type="match status" value="1"/>
</dbReference>
<gene>
    <name evidence="4" type="ORF">K8W16_08290</name>
</gene>
<evidence type="ECO:0000313" key="4">
    <source>
        <dbReference type="EMBL" id="HJD97628.1"/>
    </source>
</evidence>
<dbReference type="Pfam" id="PF02685">
    <property type="entry name" value="Glucokinase"/>
    <property type="match status" value="1"/>
</dbReference>
<dbReference type="GO" id="GO:0004340">
    <property type="term" value="F:glucokinase activity"/>
    <property type="evidence" value="ECO:0007669"/>
    <property type="project" value="InterPro"/>
</dbReference>
<evidence type="ECO:0000256" key="2">
    <source>
        <dbReference type="ARBA" id="ARBA00022777"/>
    </source>
</evidence>
<dbReference type="RefSeq" id="WP_304122674.1">
    <property type="nucleotide sequence ID" value="NZ_DYZA01000167.1"/>
</dbReference>
<dbReference type="SUPFAM" id="SSF53067">
    <property type="entry name" value="Actin-like ATPase domain"/>
    <property type="match status" value="1"/>
</dbReference>
<keyword evidence="2" id="KW-0418">Kinase</keyword>